<reference evidence="1 2" key="1">
    <citation type="submission" date="2019-03" db="EMBL/GenBank/DDBJ databases">
        <title>First draft genome of Liparis tanakae, snailfish: a comprehensive survey of snailfish specific genes.</title>
        <authorList>
            <person name="Kim W."/>
            <person name="Song I."/>
            <person name="Jeong J.-H."/>
            <person name="Kim D."/>
            <person name="Kim S."/>
            <person name="Ryu S."/>
            <person name="Song J.Y."/>
            <person name="Lee S.K."/>
        </authorList>
    </citation>
    <scope>NUCLEOTIDE SEQUENCE [LARGE SCALE GENOMIC DNA]</scope>
    <source>
        <tissue evidence="1">Muscle</tissue>
    </source>
</reference>
<accession>A0A4Z2HJS0</accession>
<sequence>MDLTSLSALRLKHFHPLARFSATAAASQPPGVVRSFARTPSSSSREEPLLEALIQSRPLEARLAAL</sequence>
<name>A0A4Z2HJS0_9TELE</name>
<evidence type="ECO:0000313" key="1">
    <source>
        <dbReference type="EMBL" id="TNN65515.1"/>
    </source>
</evidence>
<proteinExistence type="predicted"/>
<dbReference type="Proteomes" id="UP000314294">
    <property type="component" value="Unassembled WGS sequence"/>
</dbReference>
<keyword evidence="2" id="KW-1185">Reference proteome</keyword>
<evidence type="ECO:0000313" key="2">
    <source>
        <dbReference type="Proteomes" id="UP000314294"/>
    </source>
</evidence>
<gene>
    <name evidence="1" type="ORF">EYF80_024334</name>
</gene>
<organism evidence="1 2">
    <name type="scientific">Liparis tanakae</name>
    <name type="common">Tanaka's snailfish</name>
    <dbReference type="NCBI Taxonomy" id="230148"/>
    <lineage>
        <taxon>Eukaryota</taxon>
        <taxon>Metazoa</taxon>
        <taxon>Chordata</taxon>
        <taxon>Craniata</taxon>
        <taxon>Vertebrata</taxon>
        <taxon>Euteleostomi</taxon>
        <taxon>Actinopterygii</taxon>
        <taxon>Neopterygii</taxon>
        <taxon>Teleostei</taxon>
        <taxon>Neoteleostei</taxon>
        <taxon>Acanthomorphata</taxon>
        <taxon>Eupercaria</taxon>
        <taxon>Perciformes</taxon>
        <taxon>Cottioidei</taxon>
        <taxon>Cottales</taxon>
        <taxon>Liparidae</taxon>
        <taxon>Liparis</taxon>
    </lineage>
</organism>
<protein>
    <submittedName>
        <fullName evidence="1">Uncharacterized protein</fullName>
    </submittedName>
</protein>
<dbReference type="AlphaFoldDB" id="A0A4Z2HJS0"/>
<comment type="caution">
    <text evidence="1">The sequence shown here is derived from an EMBL/GenBank/DDBJ whole genome shotgun (WGS) entry which is preliminary data.</text>
</comment>
<dbReference type="EMBL" id="SRLO01000234">
    <property type="protein sequence ID" value="TNN65515.1"/>
    <property type="molecule type" value="Genomic_DNA"/>
</dbReference>